<sequence>MPKKKTIIFIHQNFPGQYKHLAPLLAKSKKYDVHSLSLRNDTSEGVKHHKYTLVRGSTDGIHPLAQEFEAKIVRAESLSKYAYTMKEKGINPDLVIAHPGWGESLFIKNIWPDTKLISYMEFFYYSSNSDVDFDNEFIFEQKFLANKLTARNSPILTDLLNCDKVVT</sequence>
<accession>A0A383EVJ3</accession>
<feature type="non-terminal residue" evidence="2">
    <location>
        <position position="167"/>
    </location>
</feature>
<dbReference type="AlphaFoldDB" id="A0A383EVJ3"/>
<organism evidence="2">
    <name type="scientific">marine metagenome</name>
    <dbReference type="NCBI Taxonomy" id="408172"/>
    <lineage>
        <taxon>unclassified sequences</taxon>
        <taxon>metagenomes</taxon>
        <taxon>ecological metagenomes</taxon>
    </lineage>
</organism>
<feature type="domain" description="Glycosyl transferase family 4" evidence="1">
    <location>
        <begin position="39"/>
        <end position="166"/>
    </location>
</feature>
<gene>
    <name evidence="2" type="ORF">METZ01_LOCUS512962</name>
</gene>
<dbReference type="Pfam" id="PF12000">
    <property type="entry name" value="Glyco_trans_4_3"/>
    <property type="match status" value="1"/>
</dbReference>
<protein>
    <recommendedName>
        <fullName evidence="1">Glycosyl transferase family 4 domain-containing protein</fullName>
    </recommendedName>
</protein>
<reference evidence="2" key="1">
    <citation type="submission" date="2018-05" db="EMBL/GenBank/DDBJ databases">
        <authorList>
            <person name="Lanie J.A."/>
            <person name="Ng W.-L."/>
            <person name="Kazmierczak K.M."/>
            <person name="Andrzejewski T.M."/>
            <person name="Davidsen T.M."/>
            <person name="Wayne K.J."/>
            <person name="Tettelin H."/>
            <person name="Glass J.I."/>
            <person name="Rusch D."/>
            <person name="Podicherti R."/>
            <person name="Tsui H.-C.T."/>
            <person name="Winkler M.E."/>
        </authorList>
    </citation>
    <scope>NUCLEOTIDE SEQUENCE</scope>
</reference>
<proteinExistence type="predicted"/>
<dbReference type="EMBL" id="UINC01228690">
    <property type="protein sequence ID" value="SVE60108.1"/>
    <property type="molecule type" value="Genomic_DNA"/>
</dbReference>
<evidence type="ECO:0000259" key="1">
    <source>
        <dbReference type="Pfam" id="PF12000"/>
    </source>
</evidence>
<dbReference type="InterPro" id="IPR022623">
    <property type="entry name" value="Glyco_trans_4"/>
</dbReference>
<name>A0A383EVJ3_9ZZZZ</name>
<evidence type="ECO:0000313" key="2">
    <source>
        <dbReference type="EMBL" id="SVE60108.1"/>
    </source>
</evidence>